<proteinExistence type="predicted"/>
<evidence type="ECO:0000256" key="1">
    <source>
        <dbReference type="SAM" id="MobiDB-lite"/>
    </source>
</evidence>
<dbReference type="EMBL" id="JABBPN010000001">
    <property type="protein sequence ID" value="NMO94485.1"/>
    <property type="molecule type" value="Genomic_DNA"/>
</dbReference>
<evidence type="ECO:0008006" key="4">
    <source>
        <dbReference type="Google" id="ProtNLM"/>
    </source>
</evidence>
<dbReference type="Pfam" id="PF05573">
    <property type="entry name" value="NosL"/>
    <property type="match status" value="1"/>
</dbReference>
<feature type="region of interest" description="Disordered" evidence="1">
    <location>
        <begin position="155"/>
        <end position="186"/>
    </location>
</feature>
<protein>
    <recommendedName>
        <fullName evidence="4">Copper chaperone NosL</fullName>
    </recommendedName>
</protein>
<gene>
    <name evidence="2" type="ORF">HII30_01620</name>
</gene>
<dbReference type="RefSeq" id="WP_169503174.1">
    <property type="nucleotide sequence ID" value="NZ_JABBPN010000001.1"/>
</dbReference>
<comment type="caution">
    <text evidence="2">The sequence shown here is derived from an EMBL/GenBank/DDBJ whole genome shotgun (WGS) entry which is preliminary data.</text>
</comment>
<keyword evidence="3" id="KW-1185">Reference proteome</keyword>
<organism evidence="2 3">
    <name type="scientific">Paenibacillus lemnae</name>
    <dbReference type="NCBI Taxonomy" id="1330551"/>
    <lineage>
        <taxon>Bacteria</taxon>
        <taxon>Bacillati</taxon>
        <taxon>Bacillota</taxon>
        <taxon>Bacilli</taxon>
        <taxon>Bacillales</taxon>
        <taxon>Paenibacillaceae</taxon>
        <taxon>Paenibacillus</taxon>
    </lineage>
</organism>
<evidence type="ECO:0000313" key="3">
    <source>
        <dbReference type="Proteomes" id="UP000565468"/>
    </source>
</evidence>
<accession>A0A848M147</accession>
<dbReference type="SUPFAM" id="SSF160387">
    <property type="entry name" value="NosL/MerB-like"/>
    <property type="match status" value="1"/>
</dbReference>
<dbReference type="PANTHER" id="PTHR41247">
    <property type="entry name" value="HTH-TYPE TRANSCRIPTIONAL REPRESSOR YCNK"/>
    <property type="match status" value="1"/>
</dbReference>
<dbReference type="AlphaFoldDB" id="A0A848M147"/>
<dbReference type="Proteomes" id="UP000565468">
    <property type="component" value="Unassembled WGS sequence"/>
</dbReference>
<dbReference type="PANTHER" id="PTHR41247:SF1">
    <property type="entry name" value="HTH-TYPE TRANSCRIPTIONAL REPRESSOR YCNK"/>
    <property type="match status" value="1"/>
</dbReference>
<name>A0A848M147_PAELE</name>
<evidence type="ECO:0000313" key="2">
    <source>
        <dbReference type="EMBL" id="NMO94485.1"/>
    </source>
</evidence>
<dbReference type="InterPro" id="IPR008719">
    <property type="entry name" value="N2O_reductase_NosL"/>
</dbReference>
<sequence>MKTMLKLMLISIVVVLTAGCGKEEYAAVPIDENVDKCVVCNMQIKDDQYAVQLQLKDYKTLKFDDLGDMYVWTKEHGEDNIGAKFVRDYYTKEWLHLKDAVYVYDENIRTPMAFGVLSFKDQASADKFVQEHGMGTLMTSAELENHEWKSGMDMMDDMHGDGEHGHGSEAHDTSESDEHGGNSGHE</sequence>
<reference evidence="2 3" key="1">
    <citation type="submission" date="2020-04" db="EMBL/GenBank/DDBJ databases">
        <title>Paenibacillus algicola sp. nov., a novel marine bacterium producing alginate lyase.</title>
        <authorList>
            <person name="Huang H."/>
        </authorList>
    </citation>
    <scope>NUCLEOTIDE SEQUENCE [LARGE SCALE GENOMIC DNA]</scope>
    <source>
        <strain evidence="2 3">L7-75</strain>
    </source>
</reference>
<dbReference type="PROSITE" id="PS51257">
    <property type="entry name" value="PROKAR_LIPOPROTEIN"/>
    <property type="match status" value="1"/>
</dbReference>